<dbReference type="Gene3D" id="1.25.40.340">
    <property type="match status" value="1"/>
</dbReference>
<dbReference type="PANTHER" id="PTHR28629">
    <property type="entry name" value="TRIOKINASE/FMN CYCLASE"/>
    <property type="match status" value="1"/>
</dbReference>
<feature type="domain" description="DhaL" evidence="5">
    <location>
        <begin position="323"/>
        <end position="526"/>
    </location>
</feature>
<dbReference type="GO" id="GO:0019563">
    <property type="term" value="P:glycerol catabolic process"/>
    <property type="evidence" value="ECO:0007669"/>
    <property type="project" value="TreeGrafter"/>
</dbReference>
<dbReference type="PROSITE" id="PS51480">
    <property type="entry name" value="DHAL"/>
    <property type="match status" value="1"/>
</dbReference>
<protein>
    <submittedName>
        <fullName evidence="7">Uncharacterized protein</fullName>
    </submittedName>
</protein>
<sequence length="536" mass="57332">MPLLEGGKILDSVLIVNECLDSILKSRSLGCCVKLSLVYAEMFPSGFFQSYRGLRQFDPQSPLLFIIVIEALSRLLERAVGGDFLPGFTIRGTLGSTMTISHLLFLDDTLIFYGADPEQVRHLKGVFVWFRALLGLKINLGKFELVLVGAVADVEVLSETLGCKGWIGVVGWIEFAGLLPPKLLLKVGETVDQLLIHCPVGWELWTMVFFPFGRLGATPIMELMIASGKAVPKLQLEHGLAVDRVYTGSFMTSLDMAGFSISIMKADETILQRLDAATKAPYWPVGVDGNHPAAKIPVPMPPSRSTKSDESFSQPPQLSQEGHILEVAIEAAANAVINLRDSLNEWDGKVGDGDCGSTMYKGATAILEDIKNYPLNDAAETVNEIGSSIRRIMGGTSGILYSIICKAAYAQLKASSQPVVTAKQWAEALEASIAAVCKYGGASAGYRTLLDALIPASTMLQERLNAGDDPCIAFVLSSEAALAGAESTKHMQAQAGRSTYVSGEILASVPDPGAMAAASWYTAAALAVKDKYGASS</sequence>
<dbReference type="InterPro" id="IPR050861">
    <property type="entry name" value="Dihydroxyacetone_Kinase"/>
</dbReference>
<dbReference type="FunFam" id="1.25.40.340:FF:000002">
    <property type="entry name" value="Dihydroxyacetone kinase, L subunit"/>
    <property type="match status" value="1"/>
</dbReference>
<keyword evidence="1" id="KW-0808">Transferase</keyword>
<keyword evidence="2" id="KW-0547">Nucleotide-binding</keyword>
<dbReference type="SMART" id="SM01120">
    <property type="entry name" value="Dak2"/>
    <property type="match status" value="1"/>
</dbReference>
<evidence type="ECO:0000259" key="5">
    <source>
        <dbReference type="PROSITE" id="PS51480"/>
    </source>
</evidence>
<reference evidence="7" key="1">
    <citation type="submission" date="2018-02" db="EMBL/GenBank/DDBJ databases">
        <authorList>
            <person name="Cohen D.B."/>
            <person name="Kent A.D."/>
        </authorList>
    </citation>
    <scope>NUCLEOTIDE SEQUENCE</scope>
</reference>
<accession>A0A2N9HTS5</accession>
<dbReference type="GO" id="GO:0005829">
    <property type="term" value="C:cytosol"/>
    <property type="evidence" value="ECO:0007669"/>
    <property type="project" value="TreeGrafter"/>
</dbReference>
<keyword evidence="4" id="KW-0067">ATP-binding</keyword>
<dbReference type="PROSITE" id="PS51481">
    <property type="entry name" value="DHAK"/>
    <property type="match status" value="1"/>
</dbReference>
<name>A0A2N9HTS5_FAGSY</name>
<dbReference type="InterPro" id="IPR000477">
    <property type="entry name" value="RT_dom"/>
</dbReference>
<dbReference type="Pfam" id="PF02734">
    <property type="entry name" value="Dak2"/>
    <property type="match status" value="1"/>
</dbReference>
<dbReference type="GO" id="GO:0004371">
    <property type="term" value="F:glycerone kinase activity"/>
    <property type="evidence" value="ECO:0007669"/>
    <property type="project" value="InterPro"/>
</dbReference>
<dbReference type="FunFam" id="3.30.1180.20:FF:000008">
    <property type="entry name" value="Uncharacterized protein"/>
    <property type="match status" value="1"/>
</dbReference>
<evidence type="ECO:0000256" key="3">
    <source>
        <dbReference type="ARBA" id="ARBA00022777"/>
    </source>
</evidence>
<keyword evidence="3" id="KW-0418">Kinase</keyword>
<proteinExistence type="predicted"/>
<dbReference type="Pfam" id="PF00078">
    <property type="entry name" value="RVT_1"/>
    <property type="match status" value="1"/>
</dbReference>
<dbReference type="InterPro" id="IPR004006">
    <property type="entry name" value="DhaK_dom"/>
</dbReference>
<evidence type="ECO:0000259" key="6">
    <source>
        <dbReference type="PROSITE" id="PS51481"/>
    </source>
</evidence>
<dbReference type="Pfam" id="PF02733">
    <property type="entry name" value="Dak1"/>
    <property type="match status" value="1"/>
</dbReference>
<dbReference type="AlphaFoldDB" id="A0A2N9HTS5"/>
<organism evidence="7">
    <name type="scientific">Fagus sylvatica</name>
    <name type="common">Beechnut</name>
    <dbReference type="NCBI Taxonomy" id="28930"/>
    <lineage>
        <taxon>Eukaryota</taxon>
        <taxon>Viridiplantae</taxon>
        <taxon>Streptophyta</taxon>
        <taxon>Embryophyta</taxon>
        <taxon>Tracheophyta</taxon>
        <taxon>Spermatophyta</taxon>
        <taxon>Magnoliopsida</taxon>
        <taxon>eudicotyledons</taxon>
        <taxon>Gunneridae</taxon>
        <taxon>Pentapetalae</taxon>
        <taxon>rosids</taxon>
        <taxon>fabids</taxon>
        <taxon>Fagales</taxon>
        <taxon>Fagaceae</taxon>
        <taxon>Fagus</taxon>
    </lineage>
</organism>
<evidence type="ECO:0000313" key="7">
    <source>
        <dbReference type="EMBL" id="SPD17426.1"/>
    </source>
</evidence>
<dbReference type="SUPFAM" id="SSF101473">
    <property type="entry name" value="DhaL-like"/>
    <property type="match status" value="1"/>
</dbReference>
<dbReference type="Gene3D" id="3.30.1180.20">
    <property type="entry name" value="Dihydroxyacetone kinase, domain 2"/>
    <property type="match status" value="1"/>
</dbReference>
<feature type="domain" description="DhaK" evidence="6">
    <location>
        <begin position="187"/>
        <end position="283"/>
    </location>
</feature>
<gene>
    <name evidence="7" type="ORF">FSB_LOCUS45308</name>
</gene>
<dbReference type="PANTHER" id="PTHR28629:SF4">
    <property type="entry name" value="TRIOKINASE_FMN CYCLASE"/>
    <property type="match status" value="1"/>
</dbReference>
<evidence type="ECO:0000256" key="4">
    <source>
        <dbReference type="ARBA" id="ARBA00022840"/>
    </source>
</evidence>
<dbReference type="InterPro" id="IPR036117">
    <property type="entry name" value="DhaL_dom_sf"/>
</dbReference>
<dbReference type="InterPro" id="IPR004007">
    <property type="entry name" value="DhaL_dom"/>
</dbReference>
<evidence type="ECO:0000256" key="1">
    <source>
        <dbReference type="ARBA" id="ARBA00022679"/>
    </source>
</evidence>
<dbReference type="EMBL" id="OIVN01004445">
    <property type="protein sequence ID" value="SPD17426.1"/>
    <property type="molecule type" value="Genomic_DNA"/>
</dbReference>
<dbReference type="SUPFAM" id="SSF82549">
    <property type="entry name" value="DAK1/DegV-like"/>
    <property type="match status" value="1"/>
</dbReference>
<dbReference type="GO" id="GO:0005524">
    <property type="term" value="F:ATP binding"/>
    <property type="evidence" value="ECO:0007669"/>
    <property type="project" value="UniProtKB-KW"/>
</dbReference>
<evidence type="ECO:0000256" key="2">
    <source>
        <dbReference type="ARBA" id="ARBA00022741"/>
    </source>
</evidence>